<dbReference type="Proteomes" id="UP000177876">
    <property type="component" value="Unassembled WGS sequence"/>
</dbReference>
<dbReference type="AlphaFoldDB" id="A0A1F2WQH7"/>
<dbReference type="Gene3D" id="1.20.140.10">
    <property type="entry name" value="Butyryl-CoA Dehydrogenase, subunit A, domain 3"/>
    <property type="match status" value="1"/>
</dbReference>
<dbReference type="EMBL" id="MELK01000018">
    <property type="protein sequence ID" value="OFW59114.1"/>
    <property type="molecule type" value="Genomic_DNA"/>
</dbReference>
<evidence type="ECO:0000313" key="7">
    <source>
        <dbReference type="Proteomes" id="UP000177876"/>
    </source>
</evidence>
<feature type="domain" description="HpaB/PvcC/4-BUDH N-terminal" evidence="5">
    <location>
        <begin position="3"/>
        <end position="264"/>
    </location>
</feature>
<dbReference type="InterPro" id="IPR004925">
    <property type="entry name" value="HpaB/PvcC/4-BUDH"/>
</dbReference>
<dbReference type="Pfam" id="PF11794">
    <property type="entry name" value="HpaB_N"/>
    <property type="match status" value="1"/>
</dbReference>
<dbReference type="InterPro" id="IPR024719">
    <property type="entry name" value="HpaB/PvcC/4-BUDH_C"/>
</dbReference>
<name>A0A1F2WQH7_9ACTN</name>
<reference evidence="6 7" key="1">
    <citation type="journal article" date="2016" name="Nat. Commun.">
        <title>Thousands of microbial genomes shed light on interconnected biogeochemical processes in an aquifer system.</title>
        <authorList>
            <person name="Anantharaman K."/>
            <person name="Brown C.T."/>
            <person name="Hug L.A."/>
            <person name="Sharon I."/>
            <person name="Castelle C.J."/>
            <person name="Probst A.J."/>
            <person name="Thomas B.C."/>
            <person name="Singh A."/>
            <person name="Wilkins M.J."/>
            <person name="Karaoz U."/>
            <person name="Brodie E.L."/>
            <person name="Williams K.H."/>
            <person name="Hubbard S.S."/>
            <person name="Banfield J.F."/>
        </authorList>
    </citation>
    <scope>NUCLEOTIDE SEQUENCE [LARGE SCALE GENOMIC DNA]</scope>
</reference>
<dbReference type="InterPro" id="IPR024674">
    <property type="entry name" value="HpaB/PvcC/4-BUDH_N"/>
</dbReference>
<dbReference type="InterPro" id="IPR036250">
    <property type="entry name" value="AcylCo_DH-like_C"/>
</dbReference>
<keyword evidence="3" id="KW-0560">Oxidoreductase</keyword>
<proteinExistence type="predicted"/>
<evidence type="ECO:0000313" key="6">
    <source>
        <dbReference type="EMBL" id="OFW59114.1"/>
    </source>
</evidence>
<dbReference type="PIRSF" id="PIRSF000331">
    <property type="entry name" value="HpaA_HpaB"/>
    <property type="match status" value="1"/>
</dbReference>
<dbReference type="SUPFAM" id="SSF47203">
    <property type="entry name" value="Acyl-CoA dehydrogenase C-terminal domain-like"/>
    <property type="match status" value="1"/>
</dbReference>
<evidence type="ECO:0000259" key="4">
    <source>
        <dbReference type="Pfam" id="PF03241"/>
    </source>
</evidence>
<comment type="caution">
    <text evidence="6">The sequence shown here is derived from an EMBL/GenBank/DDBJ whole genome shotgun (WGS) entry which is preliminary data.</text>
</comment>
<accession>A0A1F2WQH7</accession>
<dbReference type="InterPro" id="IPR009100">
    <property type="entry name" value="AcylCoA_DH/oxidase_NM_dom_sf"/>
</dbReference>
<dbReference type="STRING" id="1797197.A2Y75_05110"/>
<feature type="domain" description="HpaB/PvcC/4-BUDH C-terminal" evidence="4">
    <location>
        <begin position="273"/>
        <end position="470"/>
    </location>
</feature>
<sequence>MRTAAEYRDSLSAMKPNVYMNGEVLGRDNLPGTEIMELTCELAHVDSLKHLTTTTSHITGEPINRFCHIHQNQEDLLAKQEMTRMAARMVGGCIARCMGIDSMNALSVITYQCDQTHGTEYHQRFLEYLKYFQQNDIVGCCAQTDVKGHRMRRPAKQTDPDLYLRVIEKKKDGIVVRGAKAHNSFAPLADEIIVTPTRFLGPDEGDWAVAFAIPGDYPGVKLVCRGAKYRDRISELASPFSGKGEIESLTIFDDVFVPWDRVFLCGEAEFGGQLALLFSLYHRHSYTGCKPAVSDVIMGTSALVAEYNGIEKEKHVRHKLAQLICVAELVYGCGIAAAVKSTQAPSGTQIPDIVYCNVARKHAGENLYHEYDIMSDLAGGLPATLPYDTEFVSPEVGELVKKYLARADGVSPENIYKCFAWISDMACSSMAGVMQYAGVHGGGSPVMEEIAILGTYNMEEKKDLAKRLAGIEEYTLG</sequence>
<evidence type="ECO:0000256" key="1">
    <source>
        <dbReference type="ARBA" id="ARBA00022630"/>
    </source>
</evidence>
<dbReference type="InterPro" id="IPR046373">
    <property type="entry name" value="Acyl-CoA_Oxase/DH_mid-dom_sf"/>
</dbReference>
<organism evidence="6 7">
    <name type="scientific">Candidatus Solincola sediminis</name>
    <dbReference type="NCBI Taxonomy" id="1797199"/>
    <lineage>
        <taxon>Bacteria</taxon>
        <taxon>Bacillati</taxon>
        <taxon>Actinomycetota</taxon>
        <taxon>Candidatus Geothermincolia</taxon>
        <taxon>Candidatus Geothermincolales</taxon>
        <taxon>Candidatus Geothermincolaceae</taxon>
        <taxon>Candidatus Solincola</taxon>
    </lineage>
</organism>
<dbReference type="Pfam" id="PF03241">
    <property type="entry name" value="HpaB"/>
    <property type="match status" value="1"/>
</dbReference>
<dbReference type="SUPFAM" id="SSF56645">
    <property type="entry name" value="Acyl-CoA dehydrogenase NM domain-like"/>
    <property type="match status" value="1"/>
</dbReference>
<protein>
    <submittedName>
        <fullName evidence="6">Aromatic ring hydroxylase</fullName>
    </submittedName>
</protein>
<dbReference type="Gene3D" id="1.10.3140.10">
    <property type="entry name" value="4-hydroxybutyryl-coa dehydratase, domain 1"/>
    <property type="match status" value="1"/>
</dbReference>
<dbReference type="Gene3D" id="2.40.110.10">
    <property type="entry name" value="Butyryl-CoA Dehydrogenase, subunit A, domain 2"/>
    <property type="match status" value="1"/>
</dbReference>
<dbReference type="PANTHER" id="PTHR36117:SF3">
    <property type="entry name" value="4-HYDROXYPHENYLACETATE 3-MONOOXYGENASE-RELATED"/>
    <property type="match status" value="1"/>
</dbReference>
<evidence type="ECO:0000259" key="5">
    <source>
        <dbReference type="Pfam" id="PF11794"/>
    </source>
</evidence>
<keyword evidence="2" id="KW-0274">FAD</keyword>
<dbReference type="PANTHER" id="PTHR36117">
    <property type="entry name" value="4-HYDROXYPHENYLACETATE 3-MONOOXYGENASE-RELATED"/>
    <property type="match status" value="1"/>
</dbReference>
<dbReference type="GO" id="GO:0016627">
    <property type="term" value="F:oxidoreductase activity, acting on the CH-CH group of donors"/>
    <property type="evidence" value="ECO:0007669"/>
    <property type="project" value="InterPro"/>
</dbReference>
<gene>
    <name evidence="6" type="ORF">A2Y75_05110</name>
</gene>
<evidence type="ECO:0000256" key="2">
    <source>
        <dbReference type="ARBA" id="ARBA00022827"/>
    </source>
</evidence>
<keyword evidence="1" id="KW-0285">Flavoprotein</keyword>
<evidence type="ECO:0000256" key="3">
    <source>
        <dbReference type="ARBA" id="ARBA00023002"/>
    </source>
</evidence>